<dbReference type="Gene3D" id="3.40.50.1000">
    <property type="entry name" value="HAD superfamily/HAD-like"/>
    <property type="match status" value="1"/>
</dbReference>
<dbReference type="PANTHER" id="PTHR43611:SF3">
    <property type="entry name" value="FLAVIN MONONUCLEOTIDE HYDROLASE 1, CHLOROPLATIC"/>
    <property type="match status" value="1"/>
</dbReference>
<reference evidence="1" key="1">
    <citation type="submission" date="2022-01" db="EMBL/GenBank/DDBJ databases">
        <authorList>
            <person name="Criscuolo A."/>
        </authorList>
    </citation>
    <scope>NUCLEOTIDE SEQUENCE</scope>
    <source>
        <strain evidence="1">CIP111893</strain>
    </source>
</reference>
<dbReference type="NCBIfam" id="TIGR01509">
    <property type="entry name" value="HAD-SF-IA-v3"/>
    <property type="match status" value="1"/>
</dbReference>
<dbReference type="PANTHER" id="PTHR43611">
    <property type="entry name" value="ALPHA-D-GLUCOSE 1-PHOSPHATE PHOSPHATASE"/>
    <property type="match status" value="1"/>
</dbReference>
<proteinExistence type="predicted"/>
<dbReference type="Gene3D" id="1.10.150.240">
    <property type="entry name" value="Putative phosphatase, domain 2"/>
    <property type="match status" value="1"/>
</dbReference>
<evidence type="ECO:0000313" key="1">
    <source>
        <dbReference type="EMBL" id="CAH1215150.1"/>
    </source>
</evidence>
<sequence length="197" mass="22285">MHTKPQLVLDIGGVLLTNLSPQFWQELTAATTISHSELTARYQAQMSPSLWSGRISEDQFWDWLCEQCSTIDGPSARELLQAKLQPLPALDLLPEWSRLADIHILSNHRTEWIAPRLTEVQQFITSMTISSIVGVAKPNLDIYKLAASRLNPNQRILFVDDKETNLLEASRLGWHTLLADEEGRWLGQVIPQLSASY</sequence>
<dbReference type="EMBL" id="CAKMMF010000024">
    <property type="protein sequence ID" value="CAH1215150.1"/>
    <property type="molecule type" value="Genomic_DNA"/>
</dbReference>
<evidence type="ECO:0008006" key="3">
    <source>
        <dbReference type="Google" id="ProtNLM"/>
    </source>
</evidence>
<comment type="caution">
    <text evidence="1">The sequence shown here is derived from an EMBL/GenBank/DDBJ whole genome shotgun (WGS) entry which is preliminary data.</text>
</comment>
<dbReference type="InterPro" id="IPR006439">
    <property type="entry name" value="HAD-SF_hydro_IA"/>
</dbReference>
<dbReference type="SUPFAM" id="SSF56784">
    <property type="entry name" value="HAD-like"/>
    <property type="match status" value="1"/>
</dbReference>
<gene>
    <name evidence="1" type="ORF">PAECIP111893_03882</name>
</gene>
<dbReference type="InterPro" id="IPR023214">
    <property type="entry name" value="HAD_sf"/>
</dbReference>
<keyword evidence="2" id="KW-1185">Reference proteome</keyword>
<dbReference type="InterPro" id="IPR023198">
    <property type="entry name" value="PGP-like_dom2"/>
</dbReference>
<dbReference type="NCBIfam" id="TIGR01549">
    <property type="entry name" value="HAD-SF-IA-v1"/>
    <property type="match status" value="1"/>
</dbReference>
<organism evidence="1 2">
    <name type="scientific">Paenibacillus plantiphilus</name>
    <dbReference type="NCBI Taxonomy" id="2905650"/>
    <lineage>
        <taxon>Bacteria</taxon>
        <taxon>Bacillati</taxon>
        <taxon>Bacillota</taxon>
        <taxon>Bacilli</taxon>
        <taxon>Bacillales</taxon>
        <taxon>Paenibacillaceae</taxon>
        <taxon>Paenibacillus</taxon>
    </lineage>
</organism>
<name>A0ABM9CJF7_9BACL</name>
<dbReference type="Proteomes" id="UP000838686">
    <property type="component" value="Unassembled WGS sequence"/>
</dbReference>
<accession>A0ABM9CJF7</accession>
<protein>
    <recommendedName>
        <fullName evidence="3">Hydrolase of the HAD superfamily</fullName>
    </recommendedName>
</protein>
<evidence type="ECO:0000313" key="2">
    <source>
        <dbReference type="Proteomes" id="UP000838686"/>
    </source>
</evidence>
<dbReference type="RefSeq" id="WP_236344237.1">
    <property type="nucleotide sequence ID" value="NZ_CAKMMF010000024.1"/>
</dbReference>
<dbReference type="InterPro" id="IPR036412">
    <property type="entry name" value="HAD-like_sf"/>
</dbReference>